<organism evidence="1 2">
    <name type="scientific">Panagrolaimus davidi</name>
    <dbReference type="NCBI Taxonomy" id="227884"/>
    <lineage>
        <taxon>Eukaryota</taxon>
        <taxon>Metazoa</taxon>
        <taxon>Ecdysozoa</taxon>
        <taxon>Nematoda</taxon>
        <taxon>Chromadorea</taxon>
        <taxon>Rhabditida</taxon>
        <taxon>Tylenchina</taxon>
        <taxon>Panagrolaimomorpha</taxon>
        <taxon>Panagrolaimoidea</taxon>
        <taxon>Panagrolaimidae</taxon>
        <taxon>Panagrolaimus</taxon>
    </lineage>
</organism>
<dbReference type="Gene3D" id="3.30.40.10">
    <property type="entry name" value="Zinc/RING finger domain, C3HC4 (zinc finger)"/>
    <property type="match status" value="1"/>
</dbReference>
<reference evidence="2" key="1">
    <citation type="submission" date="2022-11" db="UniProtKB">
        <authorList>
            <consortium name="WormBaseParasite"/>
        </authorList>
    </citation>
    <scope>IDENTIFICATION</scope>
</reference>
<dbReference type="Pfam" id="PF13920">
    <property type="entry name" value="zf-C3HC4_3"/>
    <property type="match status" value="1"/>
</dbReference>
<dbReference type="WBParaSite" id="PDA_v2.g23185.t1">
    <property type="protein sequence ID" value="PDA_v2.g23185.t1"/>
    <property type="gene ID" value="PDA_v2.g23185"/>
</dbReference>
<dbReference type="Proteomes" id="UP000887578">
    <property type="component" value="Unplaced"/>
</dbReference>
<dbReference type="InterPro" id="IPR013083">
    <property type="entry name" value="Znf_RING/FYVE/PHD"/>
</dbReference>
<proteinExistence type="predicted"/>
<keyword evidence="1" id="KW-1185">Reference proteome</keyword>
<dbReference type="AlphaFoldDB" id="A0A914Q2T2"/>
<accession>A0A914Q2T2</accession>
<sequence>MFRPLSPTSSPENETNLEDEIAAVWNHICVVGMKDIIKDRKFMKGKCFNCSSAEAIYLLYPCYHLNRCDSCFRWENINNDIKCLLCGKRSNGFLDVMTGKTQ</sequence>
<protein>
    <submittedName>
        <fullName evidence="2">RING-type domain-containing protein</fullName>
    </submittedName>
</protein>
<evidence type="ECO:0000313" key="2">
    <source>
        <dbReference type="WBParaSite" id="PDA_v2.g23185.t1"/>
    </source>
</evidence>
<evidence type="ECO:0000313" key="1">
    <source>
        <dbReference type="Proteomes" id="UP000887578"/>
    </source>
</evidence>
<name>A0A914Q2T2_9BILA</name>